<evidence type="ECO:0008006" key="3">
    <source>
        <dbReference type="Google" id="ProtNLM"/>
    </source>
</evidence>
<dbReference type="SUPFAM" id="SSF53795">
    <property type="entry name" value="PEP carboxykinase-like"/>
    <property type="match status" value="1"/>
</dbReference>
<dbReference type="AlphaFoldDB" id="E6SSN6"/>
<dbReference type="Gene3D" id="3.40.50.300">
    <property type="entry name" value="P-loop containing nucleotide triphosphate hydrolases"/>
    <property type="match status" value="1"/>
</dbReference>
<dbReference type="HOGENOM" id="CLU_078434_0_0_10"/>
<dbReference type="STRING" id="693979.Bache_1139"/>
<sequence>MIQPIDYQVGPHTFRIQKDVAIKLSEAIPALAPFTVPANPNQEIIFNVTIDDRQMKTEEEAPQTEGDICFDWEDADCTIRPLPGEAHLIFITPRSSGKAYCMECSHGFRQCTVHLPDCQTEDAMPGSASSFVLNNFLMMLYAFNAARLHTLLMHASVIVSGGKGYLFLGKSGTGKSTHTSLWLKHIPGCHLLNDDNPIVHADTSTGEVTVYGSPWSGKTPCYLQESAPAGAFVRLEQAPQNEIKRESTVPAFADLLPSCSCLKQDKEIYREIISTVTDLASLTPVFRLKCLPNREAAELCRNTVTAGGQAVTGNDK</sequence>
<organism evidence="1 2">
    <name type="scientific">Bacteroides helcogenes (strain ATCC 35417 / DSM 20613 / JCM 6297 / CCUG 15421 / P 36-108)</name>
    <dbReference type="NCBI Taxonomy" id="693979"/>
    <lineage>
        <taxon>Bacteria</taxon>
        <taxon>Pseudomonadati</taxon>
        <taxon>Bacteroidota</taxon>
        <taxon>Bacteroidia</taxon>
        <taxon>Bacteroidales</taxon>
        <taxon>Bacteroidaceae</taxon>
        <taxon>Bacteroides</taxon>
    </lineage>
</organism>
<dbReference type="InterPro" id="IPR027417">
    <property type="entry name" value="P-loop_NTPase"/>
</dbReference>
<evidence type="ECO:0000313" key="2">
    <source>
        <dbReference type="Proteomes" id="UP000008630"/>
    </source>
</evidence>
<proteinExistence type="predicted"/>
<gene>
    <name evidence="1" type="ordered locus">Bache_1139</name>
</gene>
<dbReference type="KEGG" id="bhl:Bache_1139"/>
<dbReference type="eggNOG" id="ENOG5032TGW">
    <property type="taxonomic scope" value="Bacteria"/>
</dbReference>
<accession>E6SSN6</accession>
<dbReference type="Proteomes" id="UP000008630">
    <property type="component" value="Chromosome"/>
</dbReference>
<dbReference type="PATRIC" id="fig|693979.3.peg.1206"/>
<keyword evidence="2" id="KW-1185">Reference proteome</keyword>
<protein>
    <recommendedName>
        <fullName evidence="3">Phosphoenolpyruvate carboxykinase</fullName>
    </recommendedName>
</protein>
<dbReference type="RefSeq" id="WP_013546744.1">
    <property type="nucleotide sequence ID" value="NC_014933.1"/>
</dbReference>
<dbReference type="EMBL" id="CP002352">
    <property type="protein sequence ID" value="ADV43149.1"/>
    <property type="molecule type" value="Genomic_DNA"/>
</dbReference>
<name>E6SSN6_BACT6</name>
<evidence type="ECO:0000313" key="1">
    <source>
        <dbReference type="EMBL" id="ADV43149.1"/>
    </source>
</evidence>
<dbReference type="OrthoDB" id="384098at2"/>
<reference evidence="1 2" key="2">
    <citation type="journal article" date="2011" name="Stand. Genomic Sci.">
        <title>Complete genome sequence of Bacteroides helcogenes type strain (P 36-108).</title>
        <authorList>
            <person name="Pati A."/>
            <person name="Gronow S."/>
            <person name="Zeytun A."/>
            <person name="Lapidus A."/>
            <person name="Nolan M."/>
            <person name="Hammon N."/>
            <person name="Deshpande S."/>
            <person name="Cheng J.F."/>
            <person name="Tapia R."/>
            <person name="Han C."/>
            <person name="Goodwin L."/>
            <person name="Pitluck S."/>
            <person name="Liolios K."/>
            <person name="Pagani I."/>
            <person name="Ivanova N."/>
            <person name="Mavromatis K."/>
            <person name="Chen A."/>
            <person name="Palaniappan K."/>
            <person name="Land M."/>
            <person name="Hauser L."/>
            <person name="Chang Y.J."/>
            <person name="Jeffries C.D."/>
            <person name="Detter J.C."/>
            <person name="Brambilla E."/>
            <person name="Rohde M."/>
            <person name="Goker M."/>
            <person name="Woyke T."/>
            <person name="Bristow J."/>
            <person name="Eisen J.A."/>
            <person name="Markowitz V."/>
            <person name="Hugenholtz P."/>
            <person name="Kyrpides N.C."/>
            <person name="Klenk H.P."/>
            <person name="Lucas S."/>
        </authorList>
    </citation>
    <scope>NUCLEOTIDE SEQUENCE [LARGE SCALE GENOMIC DNA]</scope>
    <source>
        <strain evidence="2">ATCC 35417 / DSM 20613 / JCM 6297 / CCUG 15421 / P 36-108</strain>
    </source>
</reference>
<reference key="1">
    <citation type="submission" date="2010-11" db="EMBL/GenBank/DDBJ databases">
        <title>The complete genome of Bacteroides helcogenes P 36-108.</title>
        <authorList>
            <consortium name="US DOE Joint Genome Institute (JGI-PGF)"/>
            <person name="Lucas S."/>
            <person name="Copeland A."/>
            <person name="Lapidus A."/>
            <person name="Bruce D."/>
            <person name="Goodwin L."/>
            <person name="Pitluck S."/>
            <person name="Kyrpides N."/>
            <person name="Mavromatis K."/>
            <person name="Ivanova N."/>
            <person name="Zeytun A."/>
            <person name="Brettin T."/>
            <person name="Detter J.C."/>
            <person name="Tapia R."/>
            <person name="Han C."/>
            <person name="Land M."/>
            <person name="Hauser L."/>
            <person name="Markowitz V."/>
            <person name="Cheng J.-F."/>
            <person name="Hugenholtz P."/>
            <person name="Woyke T."/>
            <person name="Wu D."/>
            <person name="Gronow S."/>
            <person name="Wellnitz S."/>
            <person name="Brambilla E."/>
            <person name="Klenk H.-P."/>
            <person name="Eisen J.A."/>
        </authorList>
    </citation>
    <scope>NUCLEOTIDE SEQUENCE</scope>
    <source>
        <strain>P 36-108</strain>
    </source>
</reference>